<feature type="signal peptide" evidence="2">
    <location>
        <begin position="1"/>
        <end position="17"/>
    </location>
</feature>
<organism evidence="4 5">
    <name type="scientific">Tritrichomonas musculus</name>
    <dbReference type="NCBI Taxonomy" id="1915356"/>
    <lineage>
        <taxon>Eukaryota</taxon>
        <taxon>Metamonada</taxon>
        <taxon>Parabasalia</taxon>
        <taxon>Tritrichomonadida</taxon>
        <taxon>Tritrichomonadidae</taxon>
        <taxon>Tritrichomonas</taxon>
    </lineage>
</organism>
<evidence type="ECO:0000256" key="1">
    <source>
        <dbReference type="SAM" id="Phobius"/>
    </source>
</evidence>
<evidence type="ECO:0000256" key="2">
    <source>
        <dbReference type="SAM" id="SignalP"/>
    </source>
</evidence>
<sequence>MLLFLFSILTWWEYNDDEFDKMKTNSMNKPILVVCYSKYCPHCNGLPEGTKQYADGIGNRTDIYVTMIECSENPGCYRFQITGTPHIALVIGKNRRYWPRIRSKNGEDWNKIIDSYLNPTLREIKTDQELIEAINEPTDGGATFHLETPDTKNQIFQSIQNLSNRYRLYNDTFTYRINTQLESQSPQLTVYTSSSCSIQYQPNSGTVEEFVHTHRFGPKHRYDMDEYSKTFRKTPLITIYTEENLNGAQKYALKSFSNDFCNKAKFGWISLKESKNMMKNVNKNNSELPLLVYHYKKCVSIYKGRVIKAGESGFLGASIDNHICGATMENGQVIKKNITQEINSNDSLKEPIPERLKISGFKFSMIYLFSLLFIILVIRLRSTDENKEE</sequence>
<protein>
    <recommendedName>
        <fullName evidence="3">Thioredoxin domain-containing protein</fullName>
    </recommendedName>
</protein>
<dbReference type="InterPro" id="IPR036249">
    <property type="entry name" value="Thioredoxin-like_sf"/>
</dbReference>
<gene>
    <name evidence="4" type="ORF">M9Y10_015001</name>
</gene>
<evidence type="ECO:0000313" key="4">
    <source>
        <dbReference type="EMBL" id="KAK8897067.1"/>
    </source>
</evidence>
<dbReference type="Proteomes" id="UP001470230">
    <property type="component" value="Unassembled WGS sequence"/>
</dbReference>
<name>A0ABR2L127_9EUKA</name>
<accession>A0ABR2L127</accession>
<reference evidence="4 5" key="1">
    <citation type="submission" date="2024-04" db="EMBL/GenBank/DDBJ databases">
        <title>Tritrichomonas musculus Genome.</title>
        <authorList>
            <person name="Alves-Ferreira E."/>
            <person name="Grigg M."/>
            <person name="Lorenzi H."/>
            <person name="Galac M."/>
        </authorList>
    </citation>
    <scope>NUCLEOTIDE SEQUENCE [LARGE SCALE GENOMIC DNA]</scope>
    <source>
        <strain evidence="4 5">EAF2021</strain>
    </source>
</reference>
<dbReference type="Pfam" id="PF00085">
    <property type="entry name" value="Thioredoxin"/>
    <property type="match status" value="1"/>
</dbReference>
<evidence type="ECO:0000259" key="3">
    <source>
        <dbReference type="Pfam" id="PF00085"/>
    </source>
</evidence>
<keyword evidence="5" id="KW-1185">Reference proteome</keyword>
<keyword evidence="2" id="KW-0732">Signal</keyword>
<dbReference type="EMBL" id="JAPFFF010000002">
    <property type="protein sequence ID" value="KAK8897067.1"/>
    <property type="molecule type" value="Genomic_DNA"/>
</dbReference>
<dbReference type="SUPFAM" id="SSF52833">
    <property type="entry name" value="Thioredoxin-like"/>
    <property type="match status" value="1"/>
</dbReference>
<feature type="chain" id="PRO_5045554286" description="Thioredoxin domain-containing protein" evidence="2">
    <location>
        <begin position="18"/>
        <end position="389"/>
    </location>
</feature>
<evidence type="ECO:0000313" key="5">
    <source>
        <dbReference type="Proteomes" id="UP001470230"/>
    </source>
</evidence>
<dbReference type="Gene3D" id="3.40.30.10">
    <property type="entry name" value="Glutaredoxin"/>
    <property type="match status" value="1"/>
</dbReference>
<proteinExistence type="predicted"/>
<keyword evidence="1" id="KW-0812">Transmembrane</keyword>
<comment type="caution">
    <text evidence="4">The sequence shown here is derived from an EMBL/GenBank/DDBJ whole genome shotgun (WGS) entry which is preliminary data.</text>
</comment>
<dbReference type="InterPro" id="IPR013766">
    <property type="entry name" value="Thioredoxin_domain"/>
</dbReference>
<feature type="transmembrane region" description="Helical" evidence="1">
    <location>
        <begin position="361"/>
        <end position="380"/>
    </location>
</feature>
<keyword evidence="1" id="KW-0472">Membrane</keyword>
<keyword evidence="1" id="KW-1133">Transmembrane helix</keyword>
<feature type="domain" description="Thioredoxin" evidence="3">
    <location>
        <begin position="13"/>
        <end position="91"/>
    </location>
</feature>